<evidence type="ECO:0000313" key="2">
    <source>
        <dbReference type="EMBL" id="KAH8986367.1"/>
    </source>
</evidence>
<keyword evidence="1" id="KW-0812">Transmembrane</keyword>
<evidence type="ECO:0000256" key="1">
    <source>
        <dbReference type="SAM" id="Phobius"/>
    </source>
</evidence>
<evidence type="ECO:0000313" key="3">
    <source>
        <dbReference type="Proteomes" id="UP001201163"/>
    </source>
</evidence>
<name>A0AAD4QAY2_9AGAM</name>
<dbReference type="Proteomes" id="UP001201163">
    <property type="component" value="Unassembled WGS sequence"/>
</dbReference>
<gene>
    <name evidence="2" type="ORF">EDB92DRAFT_1949281</name>
</gene>
<dbReference type="EMBL" id="JAKELL010000055">
    <property type="protein sequence ID" value="KAH8986367.1"/>
    <property type="molecule type" value="Genomic_DNA"/>
</dbReference>
<comment type="caution">
    <text evidence="2">The sequence shown here is derived from an EMBL/GenBank/DDBJ whole genome shotgun (WGS) entry which is preliminary data.</text>
</comment>
<reference evidence="2" key="1">
    <citation type="submission" date="2022-01" db="EMBL/GenBank/DDBJ databases">
        <title>Comparative genomics reveals a dynamic genome evolution in the ectomycorrhizal milk-cap (Lactarius) mushrooms.</title>
        <authorList>
            <consortium name="DOE Joint Genome Institute"/>
            <person name="Lebreton A."/>
            <person name="Tang N."/>
            <person name="Kuo A."/>
            <person name="LaButti K."/>
            <person name="Drula E."/>
            <person name="Barry K."/>
            <person name="Clum A."/>
            <person name="Lipzen A."/>
            <person name="Mousain D."/>
            <person name="Ng V."/>
            <person name="Wang R."/>
            <person name="Wang X."/>
            <person name="Dai Y."/>
            <person name="Henrissat B."/>
            <person name="Grigoriev I.V."/>
            <person name="Guerin-Laguette A."/>
            <person name="Yu F."/>
            <person name="Martin F.M."/>
        </authorList>
    </citation>
    <scope>NUCLEOTIDE SEQUENCE</scope>
    <source>
        <strain evidence="2">QP</strain>
    </source>
</reference>
<accession>A0AAD4QAY2</accession>
<proteinExistence type="predicted"/>
<feature type="transmembrane region" description="Helical" evidence="1">
    <location>
        <begin position="24"/>
        <end position="43"/>
    </location>
</feature>
<protein>
    <submittedName>
        <fullName evidence="2">Uncharacterized protein</fullName>
    </submittedName>
</protein>
<keyword evidence="3" id="KW-1185">Reference proteome</keyword>
<sequence length="54" mass="5552">MRAALPPLAVRATAAAFAMANVQAALAGSVALLSAVFHVLLVLRRPGQAALAWR</sequence>
<organism evidence="2 3">
    <name type="scientific">Lactarius akahatsu</name>
    <dbReference type="NCBI Taxonomy" id="416441"/>
    <lineage>
        <taxon>Eukaryota</taxon>
        <taxon>Fungi</taxon>
        <taxon>Dikarya</taxon>
        <taxon>Basidiomycota</taxon>
        <taxon>Agaricomycotina</taxon>
        <taxon>Agaricomycetes</taxon>
        <taxon>Russulales</taxon>
        <taxon>Russulaceae</taxon>
        <taxon>Lactarius</taxon>
    </lineage>
</organism>
<keyword evidence="1" id="KW-1133">Transmembrane helix</keyword>
<dbReference type="AlphaFoldDB" id="A0AAD4QAY2"/>
<keyword evidence="1" id="KW-0472">Membrane</keyword>